<proteinExistence type="predicted"/>
<dbReference type="AlphaFoldDB" id="A0A0E0CSC5"/>
<feature type="region of interest" description="Disordered" evidence="1">
    <location>
        <begin position="74"/>
        <end position="164"/>
    </location>
</feature>
<evidence type="ECO:0000313" key="3">
    <source>
        <dbReference type="Proteomes" id="UP000008021"/>
    </source>
</evidence>
<dbReference type="HOGENOM" id="CLU_1236730_0_0_1"/>
<keyword evidence="3" id="KW-1185">Reference proteome</keyword>
<evidence type="ECO:0000256" key="1">
    <source>
        <dbReference type="SAM" id="MobiDB-lite"/>
    </source>
</evidence>
<protein>
    <submittedName>
        <fullName evidence="2">Uncharacterized protein</fullName>
    </submittedName>
</protein>
<evidence type="ECO:0000313" key="2">
    <source>
        <dbReference type="EnsemblPlants" id="OMERI02G33170.5"/>
    </source>
</evidence>
<feature type="region of interest" description="Disordered" evidence="1">
    <location>
        <begin position="32"/>
        <end position="51"/>
    </location>
</feature>
<organism evidence="2">
    <name type="scientific">Oryza meridionalis</name>
    <dbReference type="NCBI Taxonomy" id="40149"/>
    <lineage>
        <taxon>Eukaryota</taxon>
        <taxon>Viridiplantae</taxon>
        <taxon>Streptophyta</taxon>
        <taxon>Embryophyta</taxon>
        <taxon>Tracheophyta</taxon>
        <taxon>Spermatophyta</taxon>
        <taxon>Magnoliopsida</taxon>
        <taxon>Liliopsida</taxon>
        <taxon>Poales</taxon>
        <taxon>Poaceae</taxon>
        <taxon>BOP clade</taxon>
        <taxon>Oryzoideae</taxon>
        <taxon>Oryzeae</taxon>
        <taxon>Oryzinae</taxon>
        <taxon>Oryza</taxon>
    </lineage>
</organism>
<reference evidence="2" key="1">
    <citation type="submission" date="2015-04" db="UniProtKB">
        <authorList>
            <consortium name="EnsemblPlants"/>
        </authorList>
    </citation>
    <scope>IDENTIFICATION</scope>
</reference>
<feature type="compositionally biased region" description="Basic and acidic residues" evidence="1">
    <location>
        <begin position="89"/>
        <end position="109"/>
    </location>
</feature>
<dbReference type="EnsemblPlants" id="OMERI02G33170.5">
    <property type="protein sequence ID" value="OMERI02G33170.5"/>
    <property type="gene ID" value="OMERI02G33170"/>
</dbReference>
<dbReference type="Proteomes" id="UP000008021">
    <property type="component" value="Chromosome 2"/>
</dbReference>
<reference evidence="2" key="2">
    <citation type="submission" date="2018-05" db="EMBL/GenBank/DDBJ databases">
        <title>OmerRS3 (Oryza meridionalis Reference Sequence Version 3).</title>
        <authorList>
            <person name="Zhang J."/>
            <person name="Kudrna D."/>
            <person name="Lee S."/>
            <person name="Talag J."/>
            <person name="Welchert J."/>
            <person name="Wing R.A."/>
        </authorList>
    </citation>
    <scope>NUCLEOTIDE SEQUENCE [LARGE SCALE GENOMIC DNA]</scope>
    <source>
        <strain evidence="2">cv. OR44</strain>
    </source>
</reference>
<accession>A0A0E0CSC5</accession>
<name>A0A0E0CSC5_9ORYZ</name>
<dbReference type="Gramene" id="OMERI02G33170.5">
    <property type="protein sequence ID" value="OMERI02G33170.5"/>
    <property type="gene ID" value="OMERI02G33170"/>
</dbReference>
<sequence length="224" mass="25112">MCYQRRRLGFLLPLVAAPPKPHLREIPVSLRRQKRRRRRDGEGTHRAARAALRPRHHPRIQEVEVEPVREHVAGADRGGEHQGGGGVVLREEDGVRVQGQDQERRHELPLHLGQGHPPPWQLGRRPRQVQVQPAPSFHGAQGQSLHVSPKSRPPRLTPSMAEEQMEEASTAGAAATPFQLQFDKPIPFQVSSLVPPLNRSSSDLLNTEFVLLLGQSSRSKMLRS</sequence>